<dbReference type="InterPro" id="IPR029058">
    <property type="entry name" value="AB_hydrolase_fold"/>
</dbReference>
<evidence type="ECO:0000313" key="3">
    <source>
        <dbReference type="EMBL" id="RUT72130.1"/>
    </source>
</evidence>
<reference evidence="4" key="1">
    <citation type="journal article" date="2019" name="Syst. Appl. Microbiol.">
        <title>Flavobacterium circumlabens sp. nov. and Flavobacterium cupreum sp. nov., two psychrotrophic species isolated from Antarctic environmental samples.</title>
        <authorList>
            <person name="Kralova S."/>
            <person name="Busse H.-J."/>
            <person name="Svec P."/>
            <person name="Maslanova I."/>
            <person name="Stankova E."/>
            <person name="Bartak M."/>
            <person name="Sedlacek I."/>
        </authorList>
    </citation>
    <scope>NUCLEOTIDE SEQUENCE [LARGE SCALE GENOMIC DNA]</scope>
    <source>
        <strain evidence="4">CCM 8825</strain>
    </source>
</reference>
<organism evidence="3 4">
    <name type="scientific">Flavobacterium cupreum</name>
    <dbReference type="NCBI Taxonomy" id="2133766"/>
    <lineage>
        <taxon>Bacteria</taxon>
        <taxon>Pseudomonadati</taxon>
        <taxon>Bacteroidota</taxon>
        <taxon>Flavobacteriia</taxon>
        <taxon>Flavobacteriales</taxon>
        <taxon>Flavobacteriaceae</taxon>
        <taxon>Flavobacterium</taxon>
    </lineage>
</organism>
<dbReference type="OrthoDB" id="9815425at2"/>
<dbReference type="InterPro" id="IPR050300">
    <property type="entry name" value="GDXG_lipolytic_enzyme"/>
</dbReference>
<protein>
    <submittedName>
        <fullName evidence="3">Alpha/beta hydrolase</fullName>
    </submittedName>
</protein>
<comment type="caution">
    <text evidence="3">The sequence shown here is derived from an EMBL/GenBank/DDBJ whole genome shotgun (WGS) entry which is preliminary data.</text>
</comment>
<dbReference type="InterPro" id="IPR013094">
    <property type="entry name" value="AB_hydrolase_3"/>
</dbReference>
<dbReference type="Gene3D" id="3.40.50.1820">
    <property type="entry name" value="alpha/beta hydrolase"/>
    <property type="match status" value="1"/>
</dbReference>
<dbReference type="SUPFAM" id="SSF53474">
    <property type="entry name" value="alpha/beta-Hydrolases"/>
    <property type="match status" value="1"/>
</dbReference>
<sequence length="294" mass="32977">MAKSFTYYLTLSVIKFKGIKRNFSEHPIDFLKLRKDDVHSPKSKFFKTHSTSFSVAGTTVTEVKSKYNSDKLLVFIHGGAFVSGPSQHHWDSVEKIAKGTQYTIWMCNYPKAPEHKISEISSNIDLIYDLAASKFNFADISFMGDSVGATLIITMVQRLVKNNICLPSKLLLISPVMDASLENPDIDKIDKRDPMLSKNGVLSAKKMCSDDGNLKNAMISPLFGDFTDFPNTILFLAENDITYPDQVLLCRALKNSKVEHTVILGAEMPHIWPLLPLMTESKKALNKIIDLLNQ</sequence>
<keyword evidence="1 3" id="KW-0378">Hydrolase</keyword>
<name>A0A434ACN1_9FLAO</name>
<dbReference type="PANTHER" id="PTHR48081">
    <property type="entry name" value="AB HYDROLASE SUPERFAMILY PROTEIN C4A8.06C"/>
    <property type="match status" value="1"/>
</dbReference>
<evidence type="ECO:0000256" key="1">
    <source>
        <dbReference type="ARBA" id="ARBA00022801"/>
    </source>
</evidence>
<evidence type="ECO:0000313" key="4">
    <source>
        <dbReference type="Proteomes" id="UP000288102"/>
    </source>
</evidence>
<dbReference type="Pfam" id="PF07859">
    <property type="entry name" value="Abhydrolase_3"/>
    <property type="match status" value="1"/>
</dbReference>
<gene>
    <name evidence="3" type="ORF">D0817_00465</name>
</gene>
<feature type="domain" description="Alpha/beta hydrolase fold-3" evidence="2">
    <location>
        <begin position="73"/>
        <end position="272"/>
    </location>
</feature>
<proteinExistence type="predicted"/>
<dbReference type="GO" id="GO:0016787">
    <property type="term" value="F:hydrolase activity"/>
    <property type="evidence" value="ECO:0007669"/>
    <property type="project" value="UniProtKB-KW"/>
</dbReference>
<dbReference type="PANTHER" id="PTHR48081:SF8">
    <property type="entry name" value="ALPHA_BETA HYDROLASE FOLD-3 DOMAIN-CONTAINING PROTEIN-RELATED"/>
    <property type="match status" value="1"/>
</dbReference>
<dbReference type="EMBL" id="QWDM01000001">
    <property type="protein sequence ID" value="RUT72130.1"/>
    <property type="molecule type" value="Genomic_DNA"/>
</dbReference>
<keyword evidence="4" id="KW-1185">Reference proteome</keyword>
<dbReference type="Proteomes" id="UP000288102">
    <property type="component" value="Unassembled WGS sequence"/>
</dbReference>
<dbReference type="AlphaFoldDB" id="A0A434ACN1"/>
<accession>A0A434ACN1</accession>
<dbReference type="RefSeq" id="WP_127336426.1">
    <property type="nucleotide sequence ID" value="NZ_QWDM01000001.1"/>
</dbReference>
<evidence type="ECO:0000259" key="2">
    <source>
        <dbReference type="Pfam" id="PF07859"/>
    </source>
</evidence>